<evidence type="ECO:0000313" key="1">
    <source>
        <dbReference type="EMBL" id="GAA3735172.1"/>
    </source>
</evidence>
<sequence>MESWEERLTDLDIDHSPIVHEESGSVLSFTDPDGIQLELYCAREFDTGED</sequence>
<accession>A0ABP7FAX0</accession>
<dbReference type="SUPFAM" id="SSF54593">
    <property type="entry name" value="Glyoxalase/Bleomycin resistance protein/Dihydroxybiphenyl dioxygenase"/>
    <property type="match status" value="1"/>
</dbReference>
<organism evidence="1 2">
    <name type="scientific">Salinactinospora qingdaonensis</name>
    <dbReference type="NCBI Taxonomy" id="702744"/>
    <lineage>
        <taxon>Bacteria</taxon>
        <taxon>Bacillati</taxon>
        <taxon>Actinomycetota</taxon>
        <taxon>Actinomycetes</taxon>
        <taxon>Streptosporangiales</taxon>
        <taxon>Nocardiopsidaceae</taxon>
        <taxon>Salinactinospora</taxon>
    </lineage>
</organism>
<gene>
    <name evidence="1" type="ORF">GCM10022402_14220</name>
</gene>
<reference evidence="2" key="1">
    <citation type="journal article" date="2019" name="Int. J. Syst. Evol. Microbiol.">
        <title>The Global Catalogue of Microorganisms (GCM) 10K type strain sequencing project: providing services to taxonomists for standard genome sequencing and annotation.</title>
        <authorList>
            <consortium name="The Broad Institute Genomics Platform"/>
            <consortium name="The Broad Institute Genome Sequencing Center for Infectious Disease"/>
            <person name="Wu L."/>
            <person name="Ma J."/>
        </authorList>
    </citation>
    <scope>NUCLEOTIDE SEQUENCE [LARGE SCALE GENOMIC DNA]</scope>
    <source>
        <strain evidence="2">JCM 17137</strain>
    </source>
</reference>
<evidence type="ECO:0008006" key="3">
    <source>
        <dbReference type="Google" id="ProtNLM"/>
    </source>
</evidence>
<keyword evidence="2" id="KW-1185">Reference proteome</keyword>
<proteinExistence type="predicted"/>
<dbReference type="Proteomes" id="UP001500908">
    <property type="component" value="Unassembled WGS sequence"/>
</dbReference>
<evidence type="ECO:0000313" key="2">
    <source>
        <dbReference type="Proteomes" id="UP001500908"/>
    </source>
</evidence>
<comment type="caution">
    <text evidence="1">The sequence shown here is derived from an EMBL/GenBank/DDBJ whole genome shotgun (WGS) entry which is preliminary data.</text>
</comment>
<name>A0ABP7FAX0_9ACTN</name>
<dbReference type="Gene3D" id="3.10.180.10">
    <property type="entry name" value="2,3-Dihydroxybiphenyl 1,2-Dioxygenase, domain 1"/>
    <property type="match status" value="1"/>
</dbReference>
<dbReference type="EMBL" id="BAABDD010000005">
    <property type="protein sequence ID" value="GAA3735172.1"/>
    <property type="molecule type" value="Genomic_DNA"/>
</dbReference>
<protein>
    <recommendedName>
        <fullName evidence="3">Glyoxalase/Bleomycin resistance protein/Dioxygenase superfamily protein</fullName>
    </recommendedName>
</protein>
<dbReference type="InterPro" id="IPR029068">
    <property type="entry name" value="Glyas_Bleomycin-R_OHBP_Dase"/>
</dbReference>